<sequence length="140" mass="15502">MPDLELYSVRDGIVQQQAGLNWGFSDGHVCLPDAYIALTNRFFKTHPTFFPSHGSTIITTWDDGIIIECSLEGTQNISGRTYPKQISSARDKSALGCYLRGRIGVSNTTRITMNDLNNYGRNTVSVSHSGGNNYNFDFSV</sequence>
<reference evidence="2 3" key="1">
    <citation type="journal article" date="2016" name="Genome Announc.">
        <title>Draft Genome Sequence of Paenibacillus amylolyticus Heshi-A3, Isolated from Fermented Rice Bran in a Japanese Fermented Seafood Dish.</title>
        <authorList>
            <person name="Akuzawa S."/>
            <person name="Nagaoka J."/>
            <person name="Kanekatsu M."/>
            <person name="Kubota E."/>
            <person name="Ohtake R."/>
            <person name="Suzuki T."/>
            <person name="Kanesaki Y."/>
        </authorList>
    </citation>
    <scope>NUCLEOTIDE SEQUENCE [LARGE SCALE GENOMIC DNA]</scope>
    <source>
        <strain evidence="2 3">Heshi-A3</strain>
    </source>
</reference>
<organism evidence="2 3">
    <name type="scientific">Paenibacillus amylolyticus</name>
    <dbReference type="NCBI Taxonomy" id="1451"/>
    <lineage>
        <taxon>Bacteria</taxon>
        <taxon>Bacillati</taxon>
        <taxon>Bacillota</taxon>
        <taxon>Bacilli</taxon>
        <taxon>Bacillales</taxon>
        <taxon>Paenibacillaceae</taxon>
        <taxon>Paenibacillus</taxon>
    </lineage>
</organism>
<proteinExistence type="predicted"/>
<dbReference type="InterPro" id="IPR048923">
    <property type="entry name" value="RE_NgoFVII_C"/>
</dbReference>
<comment type="caution">
    <text evidence="2">The sequence shown here is derived from an EMBL/GenBank/DDBJ whole genome shotgun (WGS) entry which is preliminary data.</text>
</comment>
<dbReference type="Pfam" id="PF20731">
    <property type="entry name" value="RE_NgoFVII_C"/>
    <property type="match status" value="1"/>
</dbReference>
<accession>A0A100VPP5</accession>
<evidence type="ECO:0000313" key="3">
    <source>
        <dbReference type="Proteomes" id="UP000069697"/>
    </source>
</evidence>
<evidence type="ECO:0000313" key="2">
    <source>
        <dbReference type="EMBL" id="GAS83754.1"/>
    </source>
</evidence>
<dbReference type="EMBL" id="BCNV01000003">
    <property type="protein sequence ID" value="GAS83754.1"/>
    <property type="molecule type" value="Genomic_DNA"/>
</dbReference>
<dbReference type="AlphaFoldDB" id="A0A100VPP5"/>
<feature type="domain" description="Restriction endonuclease type II NgoFVII C-terminal B3-like DNA-binding" evidence="1">
    <location>
        <begin position="9"/>
        <end position="126"/>
    </location>
</feature>
<name>A0A100VPP5_PAEAM</name>
<reference evidence="3" key="2">
    <citation type="submission" date="2016-01" db="EMBL/GenBank/DDBJ databases">
        <title>Draft Genome Sequence of Paenibacillus amylolyticus Heshi-A3 that Was Isolated from Fermented Rice Bran with Aging Salted Mackerel, Which Was Named Heshiko as Traditional Fermented Seafood in Japan.</title>
        <authorList>
            <person name="Akuzawa S."/>
            <person name="Nakagawa J."/>
            <person name="Kanekatsu T."/>
            <person name="Kubota E."/>
            <person name="Ohtake R."/>
            <person name="Suzuki T."/>
            <person name="Kanesaki Y."/>
        </authorList>
    </citation>
    <scope>NUCLEOTIDE SEQUENCE [LARGE SCALE GENOMIC DNA]</scope>
    <source>
        <strain evidence="3">Heshi-A3</strain>
    </source>
</reference>
<dbReference type="Proteomes" id="UP000069697">
    <property type="component" value="Unassembled WGS sequence"/>
</dbReference>
<gene>
    <name evidence="2" type="ORF">PAHA3_3844</name>
</gene>
<evidence type="ECO:0000259" key="1">
    <source>
        <dbReference type="Pfam" id="PF20731"/>
    </source>
</evidence>
<dbReference type="RefSeq" id="WP_082762894.1">
    <property type="nucleotide sequence ID" value="NZ_BCNV01000003.1"/>
</dbReference>
<protein>
    <recommendedName>
        <fullName evidence="1">Restriction endonuclease type II NgoFVII C-terminal B3-like DNA-binding domain-containing protein</fullName>
    </recommendedName>
</protein>